<proteinExistence type="predicted"/>
<evidence type="ECO:0000256" key="1">
    <source>
        <dbReference type="SAM" id="MobiDB-lite"/>
    </source>
</evidence>
<gene>
    <name evidence="2" type="ORF">FRX31_003567</name>
</gene>
<dbReference type="AlphaFoldDB" id="A0A7J6XB38"/>
<feature type="region of interest" description="Disordered" evidence="1">
    <location>
        <begin position="1"/>
        <end position="89"/>
    </location>
</feature>
<reference evidence="2 3" key="1">
    <citation type="submission" date="2020-06" db="EMBL/GenBank/DDBJ databases">
        <title>Transcriptomic and genomic resources for Thalictrum thalictroides and T. hernandezii: Facilitating candidate gene discovery in an emerging model plant lineage.</title>
        <authorList>
            <person name="Arias T."/>
            <person name="Riano-Pachon D.M."/>
            <person name="Di Stilio V.S."/>
        </authorList>
    </citation>
    <scope>NUCLEOTIDE SEQUENCE [LARGE SCALE GENOMIC DNA]</scope>
    <source>
        <strain evidence="3">cv. WT478/WT964</strain>
        <tissue evidence="2">Leaves</tissue>
    </source>
</reference>
<comment type="caution">
    <text evidence="2">The sequence shown here is derived from an EMBL/GenBank/DDBJ whole genome shotgun (WGS) entry which is preliminary data.</text>
</comment>
<accession>A0A7J6XB38</accession>
<sequence>MVDGVGDGEDEEVTPGSGITWGMVGKASGANEELQPRRSVCHVEEVREPKEDDFVSDGTEDEGDNDEEFEFESDKEHDVEDYGNKEMED</sequence>
<dbReference type="OrthoDB" id="1712104at2759"/>
<evidence type="ECO:0000313" key="2">
    <source>
        <dbReference type="EMBL" id="KAF5206849.1"/>
    </source>
</evidence>
<name>A0A7J6XB38_THATH</name>
<dbReference type="EMBL" id="JABWDY010002174">
    <property type="protein sequence ID" value="KAF5206849.1"/>
    <property type="molecule type" value="Genomic_DNA"/>
</dbReference>
<keyword evidence="3" id="KW-1185">Reference proteome</keyword>
<feature type="compositionally biased region" description="Basic and acidic residues" evidence="1">
    <location>
        <begin position="72"/>
        <end position="89"/>
    </location>
</feature>
<protein>
    <submittedName>
        <fullName evidence="2">Uncharacterized protein</fullName>
    </submittedName>
</protein>
<evidence type="ECO:0000313" key="3">
    <source>
        <dbReference type="Proteomes" id="UP000554482"/>
    </source>
</evidence>
<feature type="compositionally biased region" description="Basic and acidic residues" evidence="1">
    <location>
        <begin position="41"/>
        <end position="53"/>
    </location>
</feature>
<organism evidence="2 3">
    <name type="scientific">Thalictrum thalictroides</name>
    <name type="common">Rue-anemone</name>
    <name type="synonym">Anemone thalictroides</name>
    <dbReference type="NCBI Taxonomy" id="46969"/>
    <lineage>
        <taxon>Eukaryota</taxon>
        <taxon>Viridiplantae</taxon>
        <taxon>Streptophyta</taxon>
        <taxon>Embryophyta</taxon>
        <taxon>Tracheophyta</taxon>
        <taxon>Spermatophyta</taxon>
        <taxon>Magnoliopsida</taxon>
        <taxon>Ranunculales</taxon>
        <taxon>Ranunculaceae</taxon>
        <taxon>Thalictroideae</taxon>
        <taxon>Thalictrum</taxon>
    </lineage>
</organism>
<dbReference type="Proteomes" id="UP000554482">
    <property type="component" value="Unassembled WGS sequence"/>
</dbReference>
<feature type="compositionally biased region" description="Acidic residues" evidence="1">
    <location>
        <begin position="1"/>
        <end position="13"/>
    </location>
</feature>
<feature type="compositionally biased region" description="Acidic residues" evidence="1">
    <location>
        <begin position="54"/>
        <end position="71"/>
    </location>
</feature>